<proteinExistence type="predicted"/>
<feature type="compositionally biased region" description="Basic and acidic residues" evidence="1">
    <location>
        <begin position="357"/>
        <end position="381"/>
    </location>
</feature>
<dbReference type="Proteomes" id="UP000738359">
    <property type="component" value="Unassembled WGS sequence"/>
</dbReference>
<comment type="caution">
    <text evidence="3">The sequence shown here is derived from an EMBL/GenBank/DDBJ whole genome shotgun (WGS) entry which is preliminary data.</text>
</comment>
<dbReference type="OrthoDB" id="2449580at2759"/>
<gene>
    <name evidence="3" type="ORF">BGZ70_000512</name>
</gene>
<feature type="region of interest" description="Disordered" evidence="1">
    <location>
        <begin position="25"/>
        <end position="57"/>
    </location>
</feature>
<feature type="signal peptide" evidence="2">
    <location>
        <begin position="1"/>
        <end position="19"/>
    </location>
</feature>
<evidence type="ECO:0000256" key="2">
    <source>
        <dbReference type="SAM" id="SignalP"/>
    </source>
</evidence>
<accession>A0A9P6JF20</accession>
<reference evidence="3" key="1">
    <citation type="journal article" date="2020" name="Fungal Divers.">
        <title>Resolving the Mortierellaceae phylogeny through synthesis of multi-gene phylogenetics and phylogenomics.</title>
        <authorList>
            <person name="Vandepol N."/>
            <person name="Liber J."/>
            <person name="Desiro A."/>
            <person name="Na H."/>
            <person name="Kennedy M."/>
            <person name="Barry K."/>
            <person name="Grigoriev I.V."/>
            <person name="Miller A.N."/>
            <person name="O'Donnell K."/>
            <person name="Stajich J.E."/>
            <person name="Bonito G."/>
        </authorList>
    </citation>
    <scope>NUCLEOTIDE SEQUENCE</scope>
    <source>
        <strain evidence="3">CK1249</strain>
    </source>
</reference>
<feature type="compositionally biased region" description="Polar residues" evidence="1">
    <location>
        <begin position="32"/>
        <end position="41"/>
    </location>
</feature>
<dbReference type="EMBL" id="JAAAHY010000011">
    <property type="protein sequence ID" value="KAF9968667.1"/>
    <property type="molecule type" value="Genomic_DNA"/>
</dbReference>
<evidence type="ECO:0008006" key="5">
    <source>
        <dbReference type="Google" id="ProtNLM"/>
    </source>
</evidence>
<keyword evidence="2" id="KW-0732">Signal</keyword>
<dbReference type="AlphaFoldDB" id="A0A9P6JF20"/>
<name>A0A9P6JF20_MORAP</name>
<feature type="region of interest" description="Disordered" evidence="1">
    <location>
        <begin position="352"/>
        <end position="413"/>
    </location>
</feature>
<protein>
    <recommendedName>
        <fullName evidence="5">Extracellular membrane protein CFEM domain-containing protein</fullName>
    </recommendedName>
</protein>
<evidence type="ECO:0000313" key="4">
    <source>
        <dbReference type="Proteomes" id="UP000738359"/>
    </source>
</evidence>
<organism evidence="3 4">
    <name type="scientific">Mortierella alpina</name>
    <name type="common">Oleaginous fungus</name>
    <name type="synonym">Mortierella renispora</name>
    <dbReference type="NCBI Taxonomy" id="64518"/>
    <lineage>
        <taxon>Eukaryota</taxon>
        <taxon>Fungi</taxon>
        <taxon>Fungi incertae sedis</taxon>
        <taxon>Mucoromycota</taxon>
        <taxon>Mortierellomycotina</taxon>
        <taxon>Mortierellomycetes</taxon>
        <taxon>Mortierellales</taxon>
        <taxon>Mortierellaceae</taxon>
        <taxon>Mortierella</taxon>
    </lineage>
</organism>
<feature type="compositionally biased region" description="Basic and acidic residues" evidence="1">
    <location>
        <begin position="402"/>
        <end position="413"/>
    </location>
</feature>
<keyword evidence="4" id="KW-1185">Reference proteome</keyword>
<evidence type="ECO:0000313" key="3">
    <source>
        <dbReference type="EMBL" id="KAF9968667.1"/>
    </source>
</evidence>
<evidence type="ECO:0000256" key="1">
    <source>
        <dbReference type="SAM" id="MobiDB-lite"/>
    </source>
</evidence>
<sequence>MRILNSAIVLTVCLALVCAQQQQQDQQQQQQPVSETPTASDKTQDDPTQYGPPNDMTPEQIDLAKHGISQILAKLPIQQLDPLVTSMDGYCTAFSALCAAACKERVTPENKGDESAVAQGCLNPAGATLGEVAASCKCASMDLTERVNFAVAGGFMSSQNAQKGDFASEGILDILTFIPAVPGFLSVIHVLQNICYYVSFLDVLATNPHPNSSCPVSPNGPLGIVSSIPVLGPLLAGLLGGLVKGAPTPAPLPGPFDWLFPPKKTPTPSPTPTPTPSHVPSIFELIGDLFKPKHVTTTITTITTTTKTSALLKTATPTHTPTTAPKVAAAAGNFMSTLVDDIEQGLKNLIPASENDESAKGGAEADKEEWASEDVSKMEKVKAKHHDSRVSRSARAQRRHAEKAAKDQDRNDL</sequence>
<feature type="chain" id="PRO_5040287089" description="Extracellular membrane protein CFEM domain-containing protein" evidence="2">
    <location>
        <begin position="20"/>
        <end position="413"/>
    </location>
</feature>